<dbReference type="AlphaFoldDB" id="A0A6C0BQ96"/>
<protein>
    <recommendedName>
        <fullName evidence="2">J domain-containing protein</fullName>
    </recommendedName>
</protein>
<dbReference type="InterPro" id="IPR008971">
    <property type="entry name" value="HSP40/DnaJ_pept-bd"/>
</dbReference>
<evidence type="ECO:0000259" key="2">
    <source>
        <dbReference type="PROSITE" id="PS50076"/>
    </source>
</evidence>
<dbReference type="SUPFAM" id="SSF49493">
    <property type="entry name" value="HSP40/DnaJ peptide-binding domain"/>
    <property type="match status" value="2"/>
</dbReference>
<dbReference type="InterPro" id="IPR051339">
    <property type="entry name" value="DnaJ_subfamily_B"/>
</dbReference>
<evidence type="ECO:0000313" key="3">
    <source>
        <dbReference type="EMBL" id="QHS94152.1"/>
    </source>
</evidence>
<dbReference type="GO" id="GO:0051087">
    <property type="term" value="F:protein-folding chaperone binding"/>
    <property type="evidence" value="ECO:0007669"/>
    <property type="project" value="TreeGrafter"/>
</dbReference>
<dbReference type="InterPro" id="IPR001623">
    <property type="entry name" value="DnaJ_domain"/>
</dbReference>
<dbReference type="GO" id="GO:0005829">
    <property type="term" value="C:cytosol"/>
    <property type="evidence" value="ECO:0007669"/>
    <property type="project" value="TreeGrafter"/>
</dbReference>
<dbReference type="Gene3D" id="2.60.260.20">
    <property type="entry name" value="Urease metallochaperone UreE, N-terminal domain"/>
    <property type="match status" value="1"/>
</dbReference>
<name>A0A6C0BQ96_9ZZZZ</name>
<dbReference type="PANTHER" id="PTHR24078">
    <property type="entry name" value="DNAJ HOMOLOG SUBFAMILY C MEMBER"/>
    <property type="match status" value="1"/>
</dbReference>
<sequence>MYLNRDIAYGILNLDINIQYSPDEIKKAYKKKALNVHPDKLKMNKSDTNSNEFLRVNAAYEYLSKDFDRASFFSNSNRESFDLNYMYLFCKFCYVLKDFVNDVLKNKSRSDKQWNNDVESDDVYYDANEFDSVNTDKHIYDINITIDVTLHELYNEHGKKIKIKYLDENKHTNIHVLLIPFIDYQTKRCYPNKGDWNCTTNTYGDLYVYFNITNCEKYVINHCIDKHDLVISCDISVYDYYNGFEYTLKHFEEDIKIQHTPYKSHKKDIVINEKGLQGKTKRGDLYIIFNVDMEQCNVNTSLKELDMFFPSLF</sequence>
<accession>A0A6C0BQ96</accession>
<feature type="domain" description="J" evidence="2">
    <location>
        <begin position="7"/>
        <end position="85"/>
    </location>
</feature>
<dbReference type="Gene3D" id="1.10.287.110">
    <property type="entry name" value="DnaJ domain"/>
    <property type="match status" value="1"/>
</dbReference>
<organism evidence="3">
    <name type="scientific">viral metagenome</name>
    <dbReference type="NCBI Taxonomy" id="1070528"/>
    <lineage>
        <taxon>unclassified sequences</taxon>
        <taxon>metagenomes</taxon>
        <taxon>organismal metagenomes</taxon>
    </lineage>
</organism>
<evidence type="ECO:0000256" key="1">
    <source>
        <dbReference type="ARBA" id="ARBA00023186"/>
    </source>
</evidence>
<dbReference type="InterPro" id="IPR036869">
    <property type="entry name" value="J_dom_sf"/>
</dbReference>
<dbReference type="InterPro" id="IPR002939">
    <property type="entry name" value="DnaJ_C"/>
</dbReference>
<dbReference type="CDD" id="cd06257">
    <property type="entry name" value="DnaJ"/>
    <property type="match status" value="1"/>
</dbReference>
<reference evidence="3" key="1">
    <citation type="journal article" date="2020" name="Nature">
        <title>Giant virus diversity and host interactions through global metagenomics.</title>
        <authorList>
            <person name="Schulz F."/>
            <person name="Roux S."/>
            <person name="Paez-Espino D."/>
            <person name="Jungbluth S."/>
            <person name="Walsh D.A."/>
            <person name="Denef V.J."/>
            <person name="McMahon K.D."/>
            <person name="Konstantinidis K.T."/>
            <person name="Eloe-Fadrosh E.A."/>
            <person name="Kyrpides N.C."/>
            <person name="Woyke T."/>
        </authorList>
    </citation>
    <scope>NUCLEOTIDE SEQUENCE</scope>
    <source>
        <strain evidence="3">GVMAG-M-3300018416-26</strain>
    </source>
</reference>
<dbReference type="EMBL" id="MN739217">
    <property type="protein sequence ID" value="QHS94152.1"/>
    <property type="molecule type" value="Genomic_DNA"/>
</dbReference>
<dbReference type="GO" id="GO:0051082">
    <property type="term" value="F:unfolded protein binding"/>
    <property type="evidence" value="ECO:0007669"/>
    <property type="project" value="InterPro"/>
</dbReference>
<dbReference type="SMART" id="SM00271">
    <property type="entry name" value="DnaJ"/>
    <property type="match status" value="1"/>
</dbReference>
<dbReference type="Pfam" id="PF00226">
    <property type="entry name" value="DnaJ"/>
    <property type="match status" value="1"/>
</dbReference>
<keyword evidence="1" id="KW-0143">Chaperone</keyword>
<dbReference type="SUPFAM" id="SSF46565">
    <property type="entry name" value="Chaperone J-domain"/>
    <property type="match status" value="1"/>
</dbReference>
<dbReference type="GO" id="GO:0006457">
    <property type="term" value="P:protein folding"/>
    <property type="evidence" value="ECO:0007669"/>
    <property type="project" value="InterPro"/>
</dbReference>
<dbReference type="Pfam" id="PF01556">
    <property type="entry name" value="DnaJ_C"/>
    <property type="match status" value="1"/>
</dbReference>
<proteinExistence type="predicted"/>
<dbReference type="PANTHER" id="PTHR24078:SF553">
    <property type="entry name" value="DNAJ HOMOLOG SUBFAMILY B MEMBER 5"/>
    <property type="match status" value="1"/>
</dbReference>
<dbReference type="PROSITE" id="PS50076">
    <property type="entry name" value="DNAJ_2"/>
    <property type="match status" value="1"/>
</dbReference>